<dbReference type="AlphaFoldDB" id="A0A8I3A7Q2"/>
<accession>A0A8I3A7Q2</accession>
<keyword evidence="2" id="KW-1185">Reference proteome</keyword>
<comment type="caution">
    <text evidence="1">The sequence shown here is derived from an EMBL/GenBank/DDBJ whole genome shotgun (WGS) entry which is preliminary data.</text>
</comment>
<evidence type="ECO:0000313" key="1">
    <source>
        <dbReference type="EMBL" id="KAG6373233.1"/>
    </source>
</evidence>
<gene>
    <name evidence="1" type="ORF">JVT61DRAFT_6859</name>
</gene>
<dbReference type="EMBL" id="JAGFBS010000023">
    <property type="protein sequence ID" value="KAG6373233.1"/>
    <property type="molecule type" value="Genomic_DNA"/>
</dbReference>
<evidence type="ECO:0000313" key="2">
    <source>
        <dbReference type="Proteomes" id="UP000683000"/>
    </source>
</evidence>
<reference evidence="1" key="1">
    <citation type="submission" date="2021-03" db="EMBL/GenBank/DDBJ databases">
        <title>Evolutionary innovations through gain and loss of genes in the ectomycorrhizal Boletales.</title>
        <authorList>
            <person name="Wu G."/>
            <person name="Miyauchi S."/>
            <person name="Morin E."/>
            <person name="Yang Z.-L."/>
            <person name="Xu J."/>
            <person name="Martin F.M."/>
        </authorList>
    </citation>
    <scope>NUCLEOTIDE SEQUENCE</scope>
    <source>
        <strain evidence="1">BR01</strain>
    </source>
</reference>
<dbReference type="OrthoDB" id="10375228at2759"/>
<name>A0A8I3A7Q2_9AGAM</name>
<dbReference type="Proteomes" id="UP000683000">
    <property type="component" value="Unassembled WGS sequence"/>
</dbReference>
<protein>
    <submittedName>
        <fullName evidence="1">Uncharacterized protein</fullName>
    </submittedName>
</protein>
<sequence length="95" mass="10646">MDLDQSTTNTVITQQHFTDVTNADLSSAATMPNTPKIRPHLGIGIPRTHIYVISLAERQDRREQMELLRTIQNLTWTVIDAVPAMPRSSTVFLTG</sequence>
<proteinExistence type="predicted"/>
<organism evidence="1 2">
    <name type="scientific">Boletus reticuloceps</name>
    <dbReference type="NCBI Taxonomy" id="495285"/>
    <lineage>
        <taxon>Eukaryota</taxon>
        <taxon>Fungi</taxon>
        <taxon>Dikarya</taxon>
        <taxon>Basidiomycota</taxon>
        <taxon>Agaricomycotina</taxon>
        <taxon>Agaricomycetes</taxon>
        <taxon>Agaricomycetidae</taxon>
        <taxon>Boletales</taxon>
        <taxon>Boletineae</taxon>
        <taxon>Boletaceae</taxon>
        <taxon>Boletoideae</taxon>
        <taxon>Boletus</taxon>
    </lineage>
</organism>